<comment type="caution">
    <text evidence="1">The sequence shown here is derived from an EMBL/GenBank/DDBJ whole genome shotgun (WGS) entry which is preliminary data.</text>
</comment>
<accession>A0A1X1TTS3</accession>
<dbReference type="Proteomes" id="UP000193010">
    <property type="component" value="Unassembled WGS sequence"/>
</dbReference>
<dbReference type="STRING" id="292462.AWC05_05020"/>
<dbReference type="Gene3D" id="3.40.190.10">
    <property type="entry name" value="Periplasmic binding protein-like II"/>
    <property type="match status" value="1"/>
</dbReference>
<protein>
    <recommendedName>
        <fullName evidence="3">PBP domain-containing protein</fullName>
    </recommendedName>
</protein>
<organism evidence="1 2">
    <name type="scientific">Mycobacterium florentinum</name>
    <dbReference type="NCBI Taxonomy" id="292462"/>
    <lineage>
        <taxon>Bacteria</taxon>
        <taxon>Bacillati</taxon>
        <taxon>Actinomycetota</taxon>
        <taxon>Actinomycetes</taxon>
        <taxon>Mycobacteriales</taxon>
        <taxon>Mycobacteriaceae</taxon>
        <taxon>Mycobacterium</taxon>
        <taxon>Mycobacterium simiae complex</taxon>
    </lineage>
</organism>
<dbReference type="EMBL" id="LQOV01000034">
    <property type="protein sequence ID" value="ORV47943.1"/>
    <property type="molecule type" value="Genomic_DNA"/>
</dbReference>
<proteinExistence type="predicted"/>
<gene>
    <name evidence="1" type="ORF">AWC05_05020</name>
</gene>
<keyword evidence="2" id="KW-1185">Reference proteome</keyword>
<dbReference type="SUPFAM" id="SSF53850">
    <property type="entry name" value="Periplasmic binding protein-like II"/>
    <property type="match status" value="1"/>
</dbReference>
<reference evidence="1 2" key="1">
    <citation type="submission" date="2016-01" db="EMBL/GenBank/DDBJ databases">
        <title>The new phylogeny of the genus Mycobacterium.</title>
        <authorList>
            <person name="Tarcisio F."/>
            <person name="Conor M."/>
            <person name="Antonella G."/>
            <person name="Elisabetta G."/>
            <person name="Giulia F.S."/>
            <person name="Sara T."/>
            <person name="Anna F."/>
            <person name="Clotilde B."/>
            <person name="Roberto B."/>
            <person name="Veronica D.S."/>
            <person name="Fabio R."/>
            <person name="Monica P."/>
            <person name="Olivier J."/>
            <person name="Enrico T."/>
            <person name="Nicola S."/>
        </authorList>
    </citation>
    <scope>NUCLEOTIDE SEQUENCE [LARGE SCALE GENOMIC DNA]</scope>
    <source>
        <strain evidence="1 2">DSM 44852</strain>
    </source>
</reference>
<evidence type="ECO:0000313" key="1">
    <source>
        <dbReference type="EMBL" id="ORV47943.1"/>
    </source>
</evidence>
<dbReference type="AlphaFoldDB" id="A0A1X1TTS3"/>
<evidence type="ECO:0008006" key="3">
    <source>
        <dbReference type="Google" id="ProtNLM"/>
    </source>
</evidence>
<name>A0A1X1TTS3_MYCFL</name>
<evidence type="ECO:0000313" key="2">
    <source>
        <dbReference type="Proteomes" id="UP000193010"/>
    </source>
</evidence>
<sequence length="67" mass="7203">MNIVVAVSAPHISYNLPALTEHLKLDGKVLAAMYKGTIKTWNDPQISALNPGQPQDIALLPDIGEPL</sequence>
<dbReference type="RefSeq" id="WP_179968136.1">
    <property type="nucleotide sequence ID" value="NZ_AP022576.1"/>
</dbReference>